<accession>A0A0N1H4F1</accession>
<dbReference type="VEuPathDB" id="FungiDB:AB675_8944"/>
<dbReference type="Pfam" id="PF07859">
    <property type="entry name" value="Abhydrolase_3"/>
    <property type="match status" value="1"/>
</dbReference>
<dbReference type="InterPro" id="IPR050466">
    <property type="entry name" value="Carboxylest/Gibb_receptor"/>
</dbReference>
<sequence length="369" mass="40784">MTYDYTLEELRSLGTRSQALQDSLKRNPGPVALKEIQHDVPLSRTERIAYLDTQRGKYPIPGPIPDVVHEKDVYIDYEDTKIQVRVYSPTGQVSNAATGCFPVIVLMHEGGFILGDISDEQHNARLFVSSFDCIVLNVEYMLAPENAFPNAHLSCYRVIEAVCGAPEYFHPLADPALGLILGGSSAGGNLSLILAHHARQQGLRSPVTGVWLGVPFVFPQEKVPSKYKSLYHSGSTRDDPIIDPGENEAGFKGMLAASQIKDLDSPLLSPFSSKLYPPTKENNGEHLAPLAKAFIQAAGVDPLRDHAIIYAKALEEDWKAEVELIVYGGYGHMFWTNWPLLDESKKFWRDSVRGMGWLLGQEAKSSASF</sequence>
<dbReference type="InterPro" id="IPR029058">
    <property type="entry name" value="AB_hydrolase_fold"/>
</dbReference>
<keyword evidence="2" id="KW-0378">Hydrolase</keyword>
<evidence type="ECO:0000313" key="2">
    <source>
        <dbReference type="EMBL" id="KPI36105.1"/>
    </source>
</evidence>
<dbReference type="InterPro" id="IPR013094">
    <property type="entry name" value="AB_hydrolase_3"/>
</dbReference>
<dbReference type="PANTHER" id="PTHR23024:SF643">
    <property type="entry name" value="AB HYDROLASE SUPERFAMILY PROTEIN B1A11.02"/>
    <property type="match status" value="1"/>
</dbReference>
<feature type="domain" description="Alpha/beta hydrolase fold-3" evidence="1">
    <location>
        <begin position="104"/>
        <end position="335"/>
    </location>
</feature>
<dbReference type="STRING" id="1664694.A0A0N1H4F1"/>
<proteinExistence type="predicted"/>
<dbReference type="Gene3D" id="3.40.50.1820">
    <property type="entry name" value="alpha/beta hydrolase"/>
    <property type="match status" value="1"/>
</dbReference>
<dbReference type="AlphaFoldDB" id="A0A0N1H4F1"/>
<dbReference type="OrthoDB" id="408631at2759"/>
<dbReference type="GO" id="GO:0016787">
    <property type="term" value="F:hydrolase activity"/>
    <property type="evidence" value="ECO:0007669"/>
    <property type="project" value="UniProtKB-KW"/>
</dbReference>
<comment type="caution">
    <text evidence="2">The sequence shown here is derived from an EMBL/GenBank/DDBJ whole genome shotgun (WGS) entry which is preliminary data.</text>
</comment>
<protein>
    <submittedName>
        <fullName evidence="2">AB hydrolase superfamily protein B1A11.02</fullName>
    </submittedName>
</protein>
<reference evidence="2 3" key="1">
    <citation type="submission" date="2015-06" db="EMBL/GenBank/DDBJ databases">
        <title>Draft genome of the ant-associated black yeast Phialophora attae CBS 131958.</title>
        <authorList>
            <person name="Moreno L.F."/>
            <person name="Stielow B.J."/>
            <person name="de Hoog S."/>
            <person name="Vicente V.A."/>
            <person name="Weiss V.A."/>
            <person name="de Vries M."/>
            <person name="Cruz L.M."/>
            <person name="Souza E.M."/>
        </authorList>
    </citation>
    <scope>NUCLEOTIDE SEQUENCE [LARGE SCALE GENOMIC DNA]</scope>
    <source>
        <strain evidence="2 3">CBS 131958</strain>
    </source>
</reference>
<organism evidence="2 3">
    <name type="scientific">Cyphellophora attinorum</name>
    <dbReference type="NCBI Taxonomy" id="1664694"/>
    <lineage>
        <taxon>Eukaryota</taxon>
        <taxon>Fungi</taxon>
        <taxon>Dikarya</taxon>
        <taxon>Ascomycota</taxon>
        <taxon>Pezizomycotina</taxon>
        <taxon>Eurotiomycetes</taxon>
        <taxon>Chaetothyriomycetidae</taxon>
        <taxon>Chaetothyriales</taxon>
        <taxon>Cyphellophoraceae</taxon>
        <taxon>Cyphellophora</taxon>
    </lineage>
</organism>
<dbReference type="RefSeq" id="XP_017996068.1">
    <property type="nucleotide sequence ID" value="XM_018149435.1"/>
</dbReference>
<dbReference type="GeneID" id="28741315"/>
<keyword evidence="3" id="KW-1185">Reference proteome</keyword>
<name>A0A0N1H4F1_9EURO</name>
<dbReference type="Proteomes" id="UP000038010">
    <property type="component" value="Unassembled WGS sequence"/>
</dbReference>
<dbReference type="SUPFAM" id="SSF53474">
    <property type="entry name" value="alpha/beta-Hydrolases"/>
    <property type="match status" value="1"/>
</dbReference>
<gene>
    <name evidence="2" type="ORF">AB675_8944</name>
</gene>
<dbReference type="EMBL" id="LFJN01000033">
    <property type="protein sequence ID" value="KPI36105.1"/>
    <property type="molecule type" value="Genomic_DNA"/>
</dbReference>
<evidence type="ECO:0000259" key="1">
    <source>
        <dbReference type="Pfam" id="PF07859"/>
    </source>
</evidence>
<evidence type="ECO:0000313" key="3">
    <source>
        <dbReference type="Proteomes" id="UP000038010"/>
    </source>
</evidence>
<dbReference type="PANTHER" id="PTHR23024">
    <property type="entry name" value="ARYLACETAMIDE DEACETYLASE"/>
    <property type="match status" value="1"/>
</dbReference>